<evidence type="ECO:0000313" key="2">
    <source>
        <dbReference type="Proteomes" id="UP000186922"/>
    </source>
</evidence>
<protein>
    <submittedName>
        <fullName evidence="1">Uncharacterized protein</fullName>
    </submittedName>
</protein>
<sequence>MERRIAAATTTATTFGPPTFKQRTTLSRTILHTTHRSSSIRGTSKEVLTAQILLTWKPRHRIPMEVTLVAVVVTTAAVTTEVTTITASTAMGRNPECMATQATTVGYTTSAKRTADQTRSIVRNGPASTTTTVYVTGILRWITTVILCTKKTPTAPAVPTTVAGPLTEVAAAAEGTRL</sequence>
<organism evidence="1 2">
    <name type="scientific">Ramazzottius varieornatus</name>
    <name type="common">Water bear</name>
    <name type="synonym">Tardigrade</name>
    <dbReference type="NCBI Taxonomy" id="947166"/>
    <lineage>
        <taxon>Eukaryota</taxon>
        <taxon>Metazoa</taxon>
        <taxon>Ecdysozoa</taxon>
        <taxon>Tardigrada</taxon>
        <taxon>Eutardigrada</taxon>
        <taxon>Parachela</taxon>
        <taxon>Hypsibioidea</taxon>
        <taxon>Ramazzottiidae</taxon>
        <taxon>Ramazzottius</taxon>
    </lineage>
</organism>
<gene>
    <name evidence="1" type="primary">RvY_06508</name>
    <name evidence="1" type="synonym">RvY_06508.3</name>
    <name evidence="1" type="ORF">RvY_06508-3</name>
</gene>
<reference evidence="1 2" key="1">
    <citation type="journal article" date="2016" name="Nat. Commun.">
        <title>Extremotolerant tardigrade genome and improved radiotolerance of human cultured cells by tardigrade-unique protein.</title>
        <authorList>
            <person name="Hashimoto T."/>
            <person name="Horikawa D.D."/>
            <person name="Saito Y."/>
            <person name="Kuwahara H."/>
            <person name="Kozuka-Hata H."/>
            <person name="Shin-I T."/>
            <person name="Minakuchi Y."/>
            <person name="Ohishi K."/>
            <person name="Motoyama A."/>
            <person name="Aizu T."/>
            <person name="Enomoto A."/>
            <person name="Kondo K."/>
            <person name="Tanaka S."/>
            <person name="Hara Y."/>
            <person name="Koshikawa S."/>
            <person name="Sagara H."/>
            <person name="Miura T."/>
            <person name="Yokobori S."/>
            <person name="Miyagawa K."/>
            <person name="Suzuki Y."/>
            <person name="Kubo T."/>
            <person name="Oyama M."/>
            <person name="Kohara Y."/>
            <person name="Fujiyama A."/>
            <person name="Arakawa K."/>
            <person name="Katayama T."/>
            <person name="Toyoda A."/>
            <person name="Kunieda T."/>
        </authorList>
    </citation>
    <scope>NUCLEOTIDE SEQUENCE [LARGE SCALE GENOMIC DNA]</scope>
    <source>
        <strain evidence="1 2">YOKOZUNA-1</strain>
    </source>
</reference>
<evidence type="ECO:0000313" key="1">
    <source>
        <dbReference type="EMBL" id="GAU94795.1"/>
    </source>
</evidence>
<dbReference type="EMBL" id="BDGG01000003">
    <property type="protein sequence ID" value="GAU94795.1"/>
    <property type="molecule type" value="Genomic_DNA"/>
</dbReference>
<keyword evidence="2" id="KW-1185">Reference proteome</keyword>
<dbReference type="AlphaFoldDB" id="A0A1D1V2A1"/>
<accession>A0A1D1V2A1</accession>
<dbReference type="Proteomes" id="UP000186922">
    <property type="component" value="Unassembled WGS sequence"/>
</dbReference>
<proteinExistence type="predicted"/>
<comment type="caution">
    <text evidence="1">The sequence shown here is derived from an EMBL/GenBank/DDBJ whole genome shotgun (WGS) entry which is preliminary data.</text>
</comment>
<name>A0A1D1V2A1_RAMVA</name>